<accession>A0A0E9XP93</accession>
<dbReference type="AlphaFoldDB" id="A0A0E9XP93"/>
<organism evidence="1">
    <name type="scientific">Anguilla anguilla</name>
    <name type="common">European freshwater eel</name>
    <name type="synonym">Muraena anguilla</name>
    <dbReference type="NCBI Taxonomy" id="7936"/>
    <lineage>
        <taxon>Eukaryota</taxon>
        <taxon>Metazoa</taxon>
        <taxon>Chordata</taxon>
        <taxon>Craniata</taxon>
        <taxon>Vertebrata</taxon>
        <taxon>Euteleostomi</taxon>
        <taxon>Actinopterygii</taxon>
        <taxon>Neopterygii</taxon>
        <taxon>Teleostei</taxon>
        <taxon>Anguilliformes</taxon>
        <taxon>Anguillidae</taxon>
        <taxon>Anguilla</taxon>
    </lineage>
</organism>
<reference evidence="1" key="2">
    <citation type="journal article" date="2015" name="Fish Shellfish Immunol.">
        <title>Early steps in the European eel (Anguilla anguilla)-Vibrio vulnificus interaction in the gills: Role of the RtxA13 toxin.</title>
        <authorList>
            <person name="Callol A."/>
            <person name="Pajuelo D."/>
            <person name="Ebbesson L."/>
            <person name="Teles M."/>
            <person name="MacKenzie S."/>
            <person name="Amaro C."/>
        </authorList>
    </citation>
    <scope>NUCLEOTIDE SEQUENCE</scope>
</reference>
<evidence type="ECO:0000313" key="1">
    <source>
        <dbReference type="EMBL" id="JAI03671.1"/>
    </source>
</evidence>
<name>A0A0E9XP93_ANGAN</name>
<dbReference type="EMBL" id="GBXM01004907">
    <property type="protein sequence ID" value="JAI03671.1"/>
    <property type="molecule type" value="Transcribed_RNA"/>
</dbReference>
<proteinExistence type="predicted"/>
<protein>
    <submittedName>
        <fullName evidence="1">Uncharacterized protein</fullName>
    </submittedName>
</protein>
<sequence length="56" mass="6402">MTRHKKSAVKKLLNLLTRNIWRQKDVTPLLTCLILYSNTPISHAIDSGSLRSRKLA</sequence>
<reference evidence="1" key="1">
    <citation type="submission" date="2014-11" db="EMBL/GenBank/DDBJ databases">
        <authorList>
            <person name="Amaro Gonzalez C."/>
        </authorList>
    </citation>
    <scope>NUCLEOTIDE SEQUENCE</scope>
</reference>